<evidence type="ECO:0000256" key="1">
    <source>
        <dbReference type="SAM" id="SignalP"/>
    </source>
</evidence>
<accession>A0A9U8E7P7</accession>
<dbReference type="PROSITE" id="PS50041">
    <property type="entry name" value="C_TYPE_LECTIN_2"/>
    <property type="match status" value="1"/>
</dbReference>
<keyword evidence="3" id="KW-1185">Reference proteome</keyword>
<keyword evidence="1" id="KW-0732">Signal</keyword>
<organism evidence="3 4">
    <name type="scientific">Biomphalaria glabrata</name>
    <name type="common">Bloodfluke planorb</name>
    <name type="synonym">Freshwater snail</name>
    <dbReference type="NCBI Taxonomy" id="6526"/>
    <lineage>
        <taxon>Eukaryota</taxon>
        <taxon>Metazoa</taxon>
        <taxon>Spiralia</taxon>
        <taxon>Lophotrochozoa</taxon>
        <taxon>Mollusca</taxon>
        <taxon>Gastropoda</taxon>
        <taxon>Heterobranchia</taxon>
        <taxon>Euthyneura</taxon>
        <taxon>Panpulmonata</taxon>
        <taxon>Hygrophila</taxon>
        <taxon>Lymnaeoidea</taxon>
        <taxon>Planorbidae</taxon>
        <taxon>Biomphalaria</taxon>
    </lineage>
</organism>
<dbReference type="SMART" id="SM00034">
    <property type="entry name" value="CLECT"/>
    <property type="match status" value="1"/>
</dbReference>
<dbReference type="GeneID" id="106062326"/>
<dbReference type="Proteomes" id="UP001165740">
    <property type="component" value="Chromosome 15"/>
</dbReference>
<dbReference type="RefSeq" id="XP_013076047.2">
    <property type="nucleotide sequence ID" value="XM_013220593.2"/>
</dbReference>
<dbReference type="InterPro" id="IPR016186">
    <property type="entry name" value="C-type_lectin-like/link_sf"/>
</dbReference>
<reference evidence="4" key="1">
    <citation type="submission" date="2025-08" db="UniProtKB">
        <authorList>
            <consortium name="RefSeq"/>
        </authorList>
    </citation>
    <scope>IDENTIFICATION</scope>
</reference>
<evidence type="ECO:0000259" key="2">
    <source>
        <dbReference type="PROSITE" id="PS50041"/>
    </source>
</evidence>
<dbReference type="OrthoDB" id="6096803at2759"/>
<dbReference type="AlphaFoldDB" id="A0A9U8E7P7"/>
<proteinExistence type="predicted"/>
<feature type="chain" id="PRO_5040888726" evidence="1">
    <location>
        <begin position="28"/>
        <end position="351"/>
    </location>
</feature>
<dbReference type="KEGG" id="bgt:106062326"/>
<sequence>MGAPNSCQLYLASLLLFVLIHSCKIAAQNVAVTAKPDIILKGLTTSLAFNCTFEDEAVSSLVSLKVSRAPNSETIGQGYEELASVNSFSSSNLVNTSRENLTVSSSFAASGLSFLSLVWHSSDDLRTGTYKCEADFLDLTGHPKQVSNSAYVSGVSHESQMLVDEILSLKEENKVRETEALSYKELLLSFIASWNIKKNQTRDIIFTQSQEFNGSIYLLSRANVFDNTGIAQAVCEIYDSKLAEIESNEELEFVQNFLKNNTDLFYFYYIIIGGVNNEGVNGTWVSPDSGLPLDYLNWAPGYPNKDTYAKCLGLWSYVDWKMVNVNCFKESLDWPKKFICERSLKEYMSLK</sequence>
<dbReference type="CDD" id="cd00037">
    <property type="entry name" value="CLECT"/>
    <property type="match status" value="1"/>
</dbReference>
<dbReference type="InterPro" id="IPR001304">
    <property type="entry name" value="C-type_lectin-like"/>
</dbReference>
<feature type="signal peptide" evidence="1">
    <location>
        <begin position="1"/>
        <end position="27"/>
    </location>
</feature>
<name>A0A9U8E7P7_BIOGL</name>
<protein>
    <submittedName>
        <fullName evidence="4">Uncharacterized protein LOC106062326</fullName>
    </submittedName>
</protein>
<feature type="domain" description="C-type lectin" evidence="2">
    <location>
        <begin position="212"/>
        <end position="321"/>
    </location>
</feature>
<dbReference type="Gene3D" id="3.10.100.10">
    <property type="entry name" value="Mannose-Binding Protein A, subunit A"/>
    <property type="match status" value="1"/>
</dbReference>
<gene>
    <name evidence="4" type="primary">LOC106062326</name>
</gene>
<dbReference type="InterPro" id="IPR016187">
    <property type="entry name" value="CTDL_fold"/>
</dbReference>
<dbReference type="SUPFAM" id="SSF56436">
    <property type="entry name" value="C-type lectin-like"/>
    <property type="match status" value="1"/>
</dbReference>
<evidence type="ECO:0000313" key="3">
    <source>
        <dbReference type="Proteomes" id="UP001165740"/>
    </source>
</evidence>
<evidence type="ECO:0000313" key="4">
    <source>
        <dbReference type="RefSeq" id="XP_013076047.2"/>
    </source>
</evidence>
<dbReference type="OMA" id="AVCEIYD"/>
<dbReference type="Pfam" id="PF00059">
    <property type="entry name" value="Lectin_C"/>
    <property type="match status" value="1"/>
</dbReference>